<dbReference type="GO" id="GO:0003855">
    <property type="term" value="F:3-dehydroquinate dehydratase activity"/>
    <property type="evidence" value="ECO:0007669"/>
    <property type="project" value="UniProtKB-EC"/>
</dbReference>
<keyword evidence="2" id="KW-0456">Lyase</keyword>
<organism evidence="2">
    <name type="scientific">uncultured Solirubrobacteraceae bacterium</name>
    <dbReference type="NCBI Taxonomy" id="1162706"/>
    <lineage>
        <taxon>Bacteria</taxon>
        <taxon>Bacillati</taxon>
        <taxon>Actinomycetota</taxon>
        <taxon>Thermoleophilia</taxon>
        <taxon>Solirubrobacterales</taxon>
        <taxon>Solirubrobacteraceae</taxon>
        <taxon>environmental samples</taxon>
    </lineage>
</organism>
<sequence>ERERSERDERHPESHRGAARREPRRAGPPARRALRRADLHGARAGDRGLRARPRPRGALLPEQPRGRLHRGDPPRPGPRRRPPAQPGGVDALRVVHPRRGRDRRPAGRGGPPLRRPGPRALPPRLRAHRRLRRDGLRPGRRGLPRGARAPARGAHV</sequence>
<feature type="non-terminal residue" evidence="2">
    <location>
        <position position="1"/>
    </location>
</feature>
<name>A0A6J4U1R1_9ACTN</name>
<evidence type="ECO:0000256" key="1">
    <source>
        <dbReference type="SAM" id="MobiDB-lite"/>
    </source>
</evidence>
<dbReference type="AlphaFoldDB" id="A0A6J4U1R1"/>
<feature type="region of interest" description="Disordered" evidence="1">
    <location>
        <begin position="1"/>
        <end position="156"/>
    </location>
</feature>
<feature type="compositionally biased region" description="Basic and acidic residues" evidence="1">
    <location>
        <begin position="1"/>
        <end position="25"/>
    </location>
</feature>
<feature type="compositionally biased region" description="Low complexity" evidence="1">
    <location>
        <begin position="144"/>
        <end position="156"/>
    </location>
</feature>
<reference evidence="2" key="1">
    <citation type="submission" date="2020-02" db="EMBL/GenBank/DDBJ databases">
        <authorList>
            <person name="Meier V. D."/>
        </authorList>
    </citation>
    <scope>NUCLEOTIDE SEQUENCE</scope>
    <source>
        <strain evidence="2">AVDCRST_MAG30</strain>
    </source>
</reference>
<dbReference type="EMBL" id="CADCVS010000568">
    <property type="protein sequence ID" value="CAA9537107.1"/>
    <property type="molecule type" value="Genomic_DNA"/>
</dbReference>
<feature type="compositionally biased region" description="Basic and acidic residues" evidence="1">
    <location>
        <begin position="35"/>
        <end position="49"/>
    </location>
</feature>
<evidence type="ECO:0000313" key="2">
    <source>
        <dbReference type="EMBL" id="CAA9537107.1"/>
    </source>
</evidence>
<feature type="non-terminal residue" evidence="2">
    <location>
        <position position="156"/>
    </location>
</feature>
<gene>
    <name evidence="2" type="ORF">AVDCRST_MAG30-4340</name>
</gene>
<accession>A0A6J4U1R1</accession>
<proteinExistence type="predicted"/>
<feature type="compositionally biased region" description="Basic residues" evidence="1">
    <location>
        <begin position="125"/>
        <end position="143"/>
    </location>
</feature>
<protein>
    <submittedName>
        <fullName evidence="2">3-dehydroquinate dehydratase II</fullName>
        <ecNumber evidence="2">4.2.1.10</ecNumber>
    </submittedName>
</protein>
<dbReference type="EC" id="4.2.1.10" evidence="2"/>